<organism evidence="16 17">
    <name type="scientific">Fomitopsis schrenkii</name>
    <name type="common">Brown rot fungus</name>
    <dbReference type="NCBI Taxonomy" id="2126942"/>
    <lineage>
        <taxon>Eukaryota</taxon>
        <taxon>Fungi</taxon>
        <taxon>Dikarya</taxon>
        <taxon>Basidiomycota</taxon>
        <taxon>Agaricomycotina</taxon>
        <taxon>Agaricomycetes</taxon>
        <taxon>Polyporales</taxon>
        <taxon>Fomitopsis</taxon>
    </lineage>
</organism>
<dbReference type="InParanoid" id="S8EXP0"/>
<evidence type="ECO:0000256" key="3">
    <source>
        <dbReference type="ARBA" id="ARBA00012668"/>
    </source>
</evidence>
<dbReference type="CDD" id="cd06186">
    <property type="entry name" value="NOX_Duox_like_FAD_NADP"/>
    <property type="match status" value="1"/>
</dbReference>
<dbReference type="GO" id="GO:0005886">
    <property type="term" value="C:plasma membrane"/>
    <property type="evidence" value="ECO:0007669"/>
    <property type="project" value="UniProtKB-SubCell"/>
</dbReference>
<dbReference type="SFLD" id="SFLDS00052">
    <property type="entry name" value="Ferric_Reductase_Domain"/>
    <property type="match status" value="1"/>
</dbReference>
<comment type="subcellular location">
    <subcellularLocation>
        <location evidence="1">Cell membrane</location>
        <topology evidence="1">Multi-pass membrane protein</topology>
    </subcellularLocation>
</comment>
<dbReference type="STRING" id="743788.S8EXP0"/>
<keyword evidence="9" id="KW-0560">Oxidoreductase</keyword>
<dbReference type="SUPFAM" id="SSF63380">
    <property type="entry name" value="Riboflavin synthase domain-like"/>
    <property type="match status" value="1"/>
</dbReference>
<feature type="transmembrane region" description="Helical" evidence="14">
    <location>
        <begin position="290"/>
        <end position="309"/>
    </location>
</feature>
<evidence type="ECO:0000256" key="13">
    <source>
        <dbReference type="ARBA" id="ARBA00048483"/>
    </source>
</evidence>
<feature type="domain" description="FAD-binding FR-type" evidence="15">
    <location>
        <begin position="328"/>
        <end position="452"/>
    </location>
</feature>
<feature type="transmembrane region" description="Helical" evidence="14">
    <location>
        <begin position="162"/>
        <end position="180"/>
    </location>
</feature>
<dbReference type="Pfam" id="PF08030">
    <property type="entry name" value="NAD_binding_6"/>
    <property type="match status" value="1"/>
</dbReference>
<dbReference type="InterPro" id="IPR017927">
    <property type="entry name" value="FAD-bd_FR_type"/>
</dbReference>
<sequence length="626" mass="67869">MPSITASLKASASKAVAQATASAAAKTTDTAAELEPIPFFREIDIILIGVAGFFILLALPRAIARFQRLSEWFAGCFFRSVQLDGPSPRPRRMPSSGSAIKEKPLDATLEVQSVYSNVELTPSIDLNPAPPKNPPAYIPAWTTMFPTVNGILETKIRPGYSLWKVLLMLGYMAGMMYAALFDVNLFTSPARLGYLAVSQMPVIFIMATKNNVFGTLIGQGYEKLNWIHRFVGRVAILAVNLHALAYFAKWANAAGGVAAHMQTNHRWGCVALGCMDILFLFSLSGVRQMYYHLFYVTHSIAAVVLLVSVCYHETFAIPYVAIVAGFYGFDRVLRLVQTRIVTAQLRPIPELGMTRIEVPSVNAGWRAGQHVRIRVLSSGMGAFGWMESHPFTIASVSKHSSGEGLVLMVKKAGDWTGKLLDIAQRTEYREVGGPMRNIKVMLNGPYGGPGHAIVTSFSGAMLVAGGSGITYALSTVQELITKGAESASRVRVVELVWCITDPSALFPFLPVFNSMIAEAQGTQTSLRVSVHYTRAITSDEAMKSFERLPPGITLAAGRPRLQKTLEGVVDRTVTSGGVEGRLTGVVVGVCGPVALGNQVGQVVRQLNSEKRSAVNGVELHEEIFGW</sequence>
<feature type="transmembrane region" description="Helical" evidence="14">
    <location>
        <begin position="45"/>
        <end position="64"/>
    </location>
</feature>
<evidence type="ECO:0000256" key="10">
    <source>
        <dbReference type="ARBA" id="ARBA00023065"/>
    </source>
</evidence>
<evidence type="ECO:0000256" key="4">
    <source>
        <dbReference type="ARBA" id="ARBA00022448"/>
    </source>
</evidence>
<dbReference type="PROSITE" id="PS51384">
    <property type="entry name" value="FAD_FR"/>
    <property type="match status" value="1"/>
</dbReference>
<dbReference type="PANTHER" id="PTHR32361:SF9">
    <property type="entry name" value="FERRIC REDUCTASE TRANSMEMBRANE COMPONENT 3-RELATED"/>
    <property type="match status" value="1"/>
</dbReference>
<keyword evidence="5" id="KW-1003">Cell membrane</keyword>
<dbReference type="SUPFAM" id="SSF52343">
    <property type="entry name" value="Ferredoxin reductase-like, C-terminal NADP-linked domain"/>
    <property type="match status" value="1"/>
</dbReference>
<keyword evidence="12" id="KW-0325">Glycoprotein</keyword>
<feature type="transmembrane region" description="Helical" evidence="14">
    <location>
        <begin position="264"/>
        <end position="283"/>
    </location>
</feature>
<dbReference type="InterPro" id="IPR017938">
    <property type="entry name" value="Riboflavin_synthase-like_b-brl"/>
</dbReference>
<dbReference type="EC" id="1.16.1.9" evidence="3"/>
<protein>
    <recommendedName>
        <fullName evidence="3">ferric-chelate reductase (NADPH)</fullName>
        <ecNumber evidence="3">1.16.1.9</ecNumber>
    </recommendedName>
</protein>
<evidence type="ECO:0000256" key="11">
    <source>
        <dbReference type="ARBA" id="ARBA00023136"/>
    </source>
</evidence>
<dbReference type="EMBL" id="KE504237">
    <property type="protein sequence ID" value="EPS94325.1"/>
    <property type="molecule type" value="Genomic_DNA"/>
</dbReference>
<evidence type="ECO:0000259" key="15">
    <source>
        <dbReference type="PROSITE" id="PS51384"/>
    </source>
</evidence>
<evidence type="ECO:0000313" key="16">
    <source>
        <dbReference type="EMBL" id="EPS94325.1"/>
    </source>
</evidence>
<dbReference type="InterPro" id="IPR013112">
    <property type="entry name" value="FAD-bd_8"/>
</dbReference>
<gene>
    <name evidence="16" type="ORF">FOMPIDRAFT_1063253</name>
</gene>
<evidence type="ECO:0000256" key="14">
    <source>
        <dbReference type="SAM" id="Phobius"/>
    </source>
</evidence>
<dbReference type="OrthoDB" id="17725at2759"/>
<evidence type="ECO:0000256" key="5">
    <source>
        <dbReference type="ARBA" id="ARBA00022475"/>
    </source>
</evidence>
<comment type="catalytic activity">
    <reaction evidence="13">
        <text>2 a Fe(II)-siderophore + NADP(+) + H(+) = 2 a Fe(III)-siderophore + NADPH</text>
        <dbReference type="Rhea" id="RHEA:28795"/>
        <dbReference type="Rhea" id="RHEA-COMP:11342"/>
        <dbReference type="Rhea" id="RHEA-COMP:11344"/>
        <dbReference type="ChEBI" id="CHEBI:15378"/>
        <dbReference type="ChEBI" id="CHEBI:29033"/>
        <dbReference type="ChEBI" id="CHEBI:29034"/>
        <dbReference type="ChEBI" id="CHEBI:57783"/>
        <dbReference type="ChEBI" id="CHEBI:58349"/>
        <dbReference type="EC" id="1.16.1.9"/>
    </reaction>
</comment>
<evidence type="ECO:0000313" key="17">
    <source>
        <dbReference type="Proteomes" id="UP000015241"/>
    </source>
</evidence>
<dbReference type="GO" id="GO:0052851">
    <property type="term" value="F:ferric-chelate reductase (NADPH) activity"/>
    <property type="evidence" value="ECO:0007669"/>
    <property type="project" value="UniProtKB-EC"/>
</dbReference>
<dbReference type="InterPro" id="IPR013121">
    <property type="entry name" value="Fe_red_NAD-bd_6"/>
</dbReference>
<evidence type="ECO:0000256" key="12">
    <source>
        <dbReference type="ARBA" id="ARBA00023180"/>
    </source>
</evidence>
<keyword evidence="11 14" id="KW-0472">Membrane</keyword>
<keyword evidence="17" id="KW-1185">Reference proteome</keyword>
<evidence type="ECO:0000256" key="1">
    <source>
        <dbReference type="ARBA" id="ARBA00004651"/>
    </source>
</evidence>
<dbReference type="AlphaFoldDB" id="S8EXP0"/>
<name>S8EXP0_FOMSC</name>
<proteinExistence type="inferred from homology"/>
<comment type="similarity">
    <text evidence="2">Belongs to the ferric reductase (FRE) family.</text>
</comment>
<dbReference type="Gene3D" id="3.40.50.80">
    <property type="entry name" value="Nucleotide-binding domain of ferredoxin-NADP reductase (FNR) module"/>
    <property type="match status" value="1"/>
</dbReference>
<feature type="transmembrane region" description="Helical" evidence="14">
    <location>
        <begin position="192"/>
        <end position="209"/>
    </location>
</feature>
<keyword evidence="10" id="KW-0406">Ion transport</keyword>
<dbReference type="eggNOG" id="KOG0039">
    <property type="taxonomic scope" value="Eukaryota"/>
</dbReference>
<keyword evidence="8 14" id="KW-1133">Transmembrane helix</keyword>
<dbReference type="InterPro" id="IPR051410">
    <property type="entry name" value="Ferric/Cupric_Reductase"/>
</dbReference>
<evidence type="ECO:0000256" key="8">
    <source>
        <dbReference type="ARBA" id="ARBA00022989"/>
    </source>
</evidence>
<dbReference type="PANTHER" id="PTHR32361">
    <property type="entry name" value="FERRIC/CUPRIC REDUCTASE TRANSMEMBRANE COMPONENT"/>
    <property type="match status" value="1"/>
</dbReference>
<dbReference type="GO" id="GO:0006879">
    <property type="term" value="P:intracellular iron ion homeostasis"/>
    <property type="evidence" value="ECO:0007669"/>
    <property type="project" value="TreeGrafter"/>
</dbReference>
<feature type="transmembrane region" description="Helical" evidence="14">
    <location>
        <begin position="230"/>
        <end position="248"/>
    </location>
</feature>
<keyword evidence="4" id="KW-0813">Transport</keyword>
<dbReference type="Pfam" id="PF08022">
    <property type="entry name" value="FAD_binding_8"/>
    <property type="match status" value="1"/>
</dbReference>
<dbReference type="InterPro" id="IPR039261">
    <property type="entry name" value="FNR_nucleotide-bd"/>
</dbReference>
<dbReference type="Proteomes" id="UP000015241">
    <property type="component" value="Unassembled WGS sequence"/>
</dbReference>
<dbReference type="GO" id="GO:0006826">
    <property type="term" value="P:iron ion transport"/>
    <property type="evidence" value="ECO:0007669"/>
    <property type="project" value="TreeGrafter"/>
</dbReference>
<evidence type="ECO:0000256" key="6">
    <source>
        <dbReference type="ARBA" id="ARBA00022692"/>
    </source>
</evidence>
<evidence type="ECO:0000256" key="2">
    <source>
        <dbReference type="ARBA" id="ARBA00006278"/>
    </source>
</evidence>
<dbReference type="FunCoup" id="S8EXP0">
    <property type="interactions" value="196"/>
</dbReference>
<dbReference type="Pfam" id="PF01794">
    <property type="entry name" value="Ferric_reduct"/>
    <property type="match status" value="1"/>
</dbReference>
<dbReference type="SFLD" id="SFLDG01168">
    <property type="entry name" value="Ferric_reductase_subgroup_(FRE"/>
    <property type="match status" value="1"/>
</dbReference>
<dbReference type="InterPro" id="IPR013130">
    <property type="entry name" value="Fe3_Rdtase_TM_dom"/>
</dbReference>
<reference evidence="16 17" key="1">
    <citation type="journal article" date="2012" name="Science">
        <title>The Paleozoic origin of enzymatic lignin decomposition reconstructed from 31 fungal genomes.</title>
        <authorList>
            <person name="Floudas D."/>
            <person name="Binder M."/>
            <person name="Riley R."/>
            <person name="Barry K."/>
            <person name="Blanchette R.A."/>
            <person name="Henrissat B."/>
            <person name="Martinez A.T."/>
            <person name="Otillar R."/>
            <person name="Spatafora J.W."/>
            <person name="Yadav J.S."/>
            <person name="Aerts A."/>
            <person name="Benoit I."/>
            <person name="Boyd A."/>
            <person name="Carlson A."/>
            <person name="Copeland A."/>
            <person name="Coutinho P.M."/>
            <person name="de Vries R.P."/>
            <person name="Ferreira P."/>
            <person name="Findley K."/>
            <person name="Foster B."/>
            <person name="Gaskell J."/>
            <person name="Glotzer D."/>
            <person name="Gorecki P."/>
            <person name="Heitman J."/>
            <person name="Hesse C."/>
            <person name="Hori C."/>
            <person name="Igarashi K."/>
            <person name="Jurgens J.A."/>
            <person name="Kallen N."/>
            <person name="Kersten P."/>
            <person name="Kohler A."/>
            <person name="Kuees U."/>
            <person name="Kumar T.K.A."/>
            <person name="Kuo A."/>
            <person name="LaButti K."/>
            <person name="Larrondo L.F."/>
            <person name="Lindquist E."/>
            <person name="Ling A."/>
            <person name="Lombard V."/>
            <person name="Lucas S."/>
            <person name="Lundell T."/>
            <person name="Martin R."/>
            <person name="McLaughlin D.J."/>
            <person name="Morgenstern I."/>
            <person name="Morin E."/>
            <person name="Murat C."/>
            <person name="Nagy L.G."/>
            <person name="Nolan M."/>
            <person name="Ohm R.A."/>
            <person name="Patyshakuliyeva A."/>
            <person name="Rokas A."/>
            <person name="Ruiz-Duenas F.J."/>
            <person name="Sabat G."/>
            <person name="Salamov A."/>
            <person name="Samejima M."/>
            <person name="Schmutz J."/>
            <person name="Slot J.C."/>
            <person name="St John F."/>
            <person name="Stenlid J."/>
            <person name="Sun H."/>
            <person name="Sun S."/>
            <person name="Syed K."/>
            <person name="Tsang A."/>
            <person name="Wiebenga A."/>
            <person name="Young D."/>
            <person name="Pisabarro A."/>
            <person name="Eastwood D.C."/>
            <person name="Martin F."/>
            <person name="Cullen D."/>
            <person name="Grigoriev I.V."/>
            <person name="Hibbett D.S."/>
        </authorList>
    </citation>
    <scope>NUCLEOTIDE SEQUENCE</scope>
    <source>
        <strain evidence="17">FP-58527</strain>
    </source>
</reference>
<keyword evidence="6 14" id="KW-0812">Transmembrane</keyword>
<accession>S8EXP0</accession>
<evidence type="ECO:0000256" key="9">
    <source>
        <dbReference type="ARBA" id="ARBA00023002"/>
    </source>
</evidence>
<evidence type="ECO:0000256" key="7">
    <source>
        <dbReference type="ARBA" id="ARBA00022982"/>
    </source>
</evidence>
<dbReference type="HOGENOM" id="CLU_017408_1_0_1"/>
<keyword evidence="7" id="KW-0249">Electron transport</keyword>
<dbReference type="GO" id="GO:0015677">
    <property type="term" value="P:copper ion import"/>
    <property type="evidence" value="ECO:0007669"/>
    <property type="project" value="TreeGrafter"/>
</dbReference>